<feature type="region of interest" description="Disordered" evidence="2">
    <location>
        <begin position="131"/>
        <end position="159"/>
    </location>
</feature>
<evidence type="ECO:0000256" key="2">
    <source>
        <dbReference type="SAM" id="MobiDB-lite"/>
    </source>
</evidence>
<dbReference type="Pfam" id="PF03195">
    <property type="entry name" value="LOB"/>
    <property type="match status" value="1"/>
</dbReference>
<sequence length="159" mass="17844">MNLNCCAICKVLKKNCDSNCIYKAHFPSNDTRFEDVNQIFGAEIVANIFNSLESEEQRKIAANSLCYAAKARRRDPVSGILGMVQHYESILNYVEQEIKLAENELKTNVGPDQVPKYVDIPIPDDFLVKREDRKMGDGHRVNDASTSAGPSSTLPKKHE</sequence>
<reference evidence="4" key="1">
    <citation type="journal article" date="2014" name="Nat. Commun.">
        <title>The emerging biofuel crop Camelina sativa retains a highly undifferentiated hexaploid genome structure.</title>
        <authorList>
            <person name="Kagale S."/>
            <person name="Koh C."/>
            <person name="Nixon J."/>
            <person name="Bollina V."/>
            <person name="Clarke W.E."/>
            <person name="Tuteja R."/>
            <person name="Spillane C."/>
            <person name="Robinson S.J."/>
            <person name="Links M.G."/>
            <person name="Clarke C."/>
            <person name="Higgins E.E."/>
            <person name="Huebert T."/>
            <person name="Sharpe A.G."/>
            <person name="Parkin I.A."/>
        </authorList>
    </citation>
    <scope>NUCLEOTIDE SEQUENCE [LARGE SCALE GENOMIC DNA]</scope>
    <source>
        <strain evidence="4">cv. DH55</strain>
    </source>
</reference>
<evidence type="ECO:0000256" key="1">
    <source>
        <dbReference type="ARBA" id="ARBA00005474"/>
    </source>
</evidence>
<evidence type="ECO:0000259" key="3">
    <source>
        <dbReference type="PROSITE" id="PS50891"/>
    </source>
</evidence>
<dbReference type="InterPro" id="IPR004883">
    <property type="entry name" value="LOB"/>
</dbReference>
<dbReference type="RefSeq" id="XP_010436437.1">
    <property type="nucleotide sequence ID" value="XM_010438135.1"/>
</dbReference>
<dbReference type="PANTHER" id="PTHR31301:SF68">
    <property type="entry name" value="LOB DOMAIN-CONTAINING PROTEIN 32-RELATED"/>
    <property type="match status" value="1"/>
</dbReference>
<evidence type="ECO:0000313" key="4">
    <source>
        <dbReference type="Proteomes" id="UP000694864"/>
    </source>
</evidence>
<protein>
    <submittedName>
        <fullName evidence="5">LOB domain-containing protein 32-like</fullName>
    </submittedName>
</protein>
<gene>
    <name evidence="5" type="primary">LOC104720183</name>
</gene>
<feature type="compositionally biased region" description="Polar residues" evidence="2">
    <location>
        <begin position="143"/>
        <end position="159"/>
    </location>
</feature>
<reference evidence="5" key="2">
    <citation type="submission" date="2025-08" db="UniProtKB">
        <authorList>
            <consortium name="RefSeq"/>
        </authorList>
    </citation>
    <scope>IDENTIFICATION</scope>
    <source>
        <tissue evidence="5">Leaf</tissue>
    </source>
</reference>
<dbReference type="Proteomes" id="UP000694864">
    <property type="component" value="Chromosome 10"/>
</dbReference>
<dbReference type="PANTHER" id="PTHR31301">
    <property type="entry name" value="LOB DOMAIN-CONTAINING PROTEIN 4-RELATED"/>
    <property type="match status" value="1"/>
</dbReference>
<comment type="similarity">
    <text evidence="1">Belongs to the LOB domain-containing protein family.</text>
</comment>
<keyword evidence="4" id="KW-1185">Reference proteome</keyword>
<feature type="compositionally biased region" description="Basic and acidic residues" evidence="2">
    <location>
        <begin position="131"/>
        <end position="142"/>
    </location>
</feature>
<dbReference type="PROSITE" id="PS50891">
    <property type="entry name" value="LOB"/>
    <property type="match status" value="1"/>
</dbReference>
<accession>A0ABM0U648</accession>
<proteinExistence type="inferred from homology"/>
<organism evidence="4 5">
    <name type="scientific">Camelina sativa</name>
    <name type="common">False flax</name>
    <name type="synonym">Myagrum sativum</name>
    <dbReference type="NCBI Taxonomy" id="90675"/>
    <lineage>
        <taxon>Eukaryota</taxon>
        <taxon>Viridiplantae</taxon>
        <taxon>Streptophyta</taxon>
        <taxon>Embryophyta</taxon>
        <taxon>Tracheophyta</taxon>
        <taxon>Spermatophyta</taxon>
        <taxon>Magnoliopsida</taxon>
        <taxon>eudicotyledons</taxon>
        <taxon>Gunneridae</taxon>
        <taxon>Pentapetalae</taxon>
        <taxon>rosids</taxon>
        <taxon>malvids</taxon>
        <taxon>Brassicales</taxon>
        <taxon>Brassicaceae</taxon>
        <taxon>Camelineae</taxon>
        <taxon>Camelina</taxon>
    </lineage>
</organism>
<feature type="domain" description="LOB" evidence="3">
    <location>
        <begin position="4"/>
        <end position="105"/>
    </location>
</feature>
<evidence type="ECO:0000313" key="5">
    <source>
        <dbReference type="RefSeq" id="XP_010436437.1"/>
    </source>
</evidence>
<dbReference type="GeneID" id="104720183"/>
<name>A0ABM0U648_CAMSA</name>